<evidence type="ECO:0000256" key="2">
    <source>
        <dbReference type="ARBA" id="ARBA00022448"/>
    </source>
</evidence>
<dbReference type="PANTHER" id="PTHR43549:SF3">
    <property type="entry name" value="MULTIDRUG RESISTANCE PROTEIN YPNP-RELATED"/>
    <property type="match status" value="1"/>
</dbReference>
<feature type="transmembrane region" description="Helical" evidence="7">
    <location>
        <begin position="440"/>
        <end position="460"/>
    </location>
</feature>
<dbReference type="Proteomes" id="UP000295058">
    <property type="component" value="Unassembled WGS sequence"/>
</dbReference>
<evidence type="ECO:0000313" key="9">
    <source>
        <dbReference type="Proteomes" id="UP000295058"/>
    </source>
</evidence>
<evidence type="ECO:0000313" key="8">
    <source>
        <dbReference type="EMBL" id="TDW56254.1"/>
    </source>
</evidence>
<gene>
    <name evidence="8" type="ORF">LY04_03057</name>
</gene>
<feature type="transmembrane region" description="Helical" evidence="7">
    <location>
        <begin position="342"/>
        <end position="362"/>
    </location>
</feature>
<keyword evidence="5 7" id="KW-1133">Transmembrane helix</keyword>
<keyword evidence="4 7" id="KW-0812">Transmembrane</keyword>
<evidence type="ECO:0000256" key="6">
    <source>
        <dbReference type="ARBA" id="ARBA00023136"/>
    </source>
</evidence>
<dbReference type="InterPro" id="IPR002528">
    <property type="entry name" value="MATE_fam"/>
</dbReference>
<protein>
    <submittedName>
        <fullName evidence="8">MATE family efflux protein</fullName>
    </submittedName>
</protein>
<evidence type="ECO:0000256" key="4">
    <source>
        <dbReference type="ARBA" id="ARBA00022692"/>
    </source>
</evidence>
<keyword evidence="2" id="KW-0813">Transport</keyword>
<feature type="transmembrane region" description="Helical" evidence="7">
    <location>
        <begin position="159"/>
        <end position="178"/>
    </location>
</feature>
<evidence type="ECO:0000256" key="1">
    <source>
        <dbReference type="ARBA" id="ARBA00004429"/>
    </source>
</evidence>
<reference evidence="8 9" key="1">
    <citation type="submission" date="2019-03" db="EMBL/GenBank/DDBJ databases">
        <title>Genomic Encyclopedia of Archaeal and Bacterial Type Strains, Phase II (KMG-II): from individual species to whole genera.</title>
        <authorList>
            <person name="Goeker M."/>
        </authorList>
    </citation>
    <scope>NUCLEOTIDE SEQUENCE [LARGE SCALE GENOMIC DNA]</scope>
    <source>
        <strain evidence="8 9">DSM 15594</strain>
    </source>
</reference>
<feature type="transmembrane region" description="Helical" evidence="7">
    <location>
        <begin position="382"/>
        <end position="406"/>
    </location>
</feature>
<evidence type="ECO:0000256" key="7">
    <source>
        <dbReference type="SAM" id="Phobius"/>
    </source>
</evidence>
<feature type="transmembrane region" description="Helical" evidence="7">
    <location>
        <begin position="190"/>
        <end position="209"/>
    </location>
</feature>
<feature type="transmembrane region" description="Helical" evidence="7">
    <location>
        <begin position="301"/>
        <end position="321"/>
    </location>
</feature>
<keyword evidence="6 7" id="KW-0472">Membrane</keyword>
<dbReference type="EMBL" id="SODO01000015">
    <property type="protein sequence ID" value="TDW56254.1"/>
    <property type="molecule type" value="Genomic_DNA"/>
</dbReference>
<feature type="transmembrane region" description="Helical" evidence="7">
    <location>
        <begin position="263"/>
        <end position="289"/>
    </location>
</feature>
<comment type="caution">
    <text evidence="8">The sequence shown here is derived from an EMBL/GenBank/DDBJ whole genome shotgun (WGS) entry which is preliminary data.</text>
</comment>
<comment type="subcellular location">
    <subcellularLocation>
        <location evidence="1">Cell inner membrane</location>
        <topology evidence="1">Multi-pass membrane protein</topology>
    </subcellularLocation>
</comment>
<feature type="transmembrane region" description="Helical" evidence="7">
    <location>
        <begin position="413"/>
        <end position="434"/>
    </location>
</feature>
<dbReference type="InterPro" id="IPR052031">
    <property type="entry name" value="Membrane_Transporter-Flippase"/>
</dbReference>
<proteinExistence type="predicted"/>
<feature type="transmembrane region" description="Helical" evidence="7">
    <location>
        <begin position="46"/>
        <end position="66"/>
    </location>
</feature>
<dbReference type="Pfam" id="PF01554">
    <property type="entry name" value="MatE"/>
    <property type="match status" value="2"/>
</dbReference>
<organism evidence="8 9">
    <name type="scientific">Oceanimonas baumannii</name>
    <dbReference type="NCBI Taxonomy" id="129578"/>
    <lineage>
        <taxon>Bacteria</taxon>
        <taxon>Pseudomonadati</taxon>
        <taxon>Pseudomonadota</taxon>
        <taxon>Gammaproteobacteria</taxon>
        <taxon>Aeromonadales</taxon>
        <taxon>Aeromonadaceae</taxon>
        <taxon>Oceanimonas</taxon>
    </lineage>
</organism>
<dbReference type="InterPro" id="IPR048279">
    <property type="entry name" value="MdtK-like"/>
</dbReference>
<keyword evidence="3" id="KW-1003">Cell membrane</keyword>
<name>A0ABY2EVB0_9GAMM</name>
<accession>A0ABY2EVB0</accession>
<sequence>MYQRRYHGRHVSGLRPQHKGYFLERTNSLLTAPIGPKLARMTGPMALGIVAILAFNLVDTFFIGLLGTEPLAAVTFTFPVTFVVTSLAMGLGAGLSASLGQALGAGQHGQAARFTSNSLLLSLLLIAGLSGLGLASMDILFALLGAGPELIPLIKDYMVVWYAASPMLIVPMVCNAAIRATGDTKTPGLVMLVAGLVNGVLDPLLIFGLGPFPALGIRGAAISSALSWLMAMVVALYLLQHREQLLSWQPPAFRQMLAHWRQLLHVAIPASFTSVLNPVATALLMLLLADFGNETVAAYGAASRIEAVVLIVMMALSSVLAPFISQNTGAGQHERSRHGLLLAMRFALIFQLVVFMVLWLLAPRIAEWFTDSPDVSALLQQYLRLVPLSYGLQGCFMLLGAALNGLRVSVISLMLNGLRLFGLLLPLAWLGAGMAGAEGIFTGILLANLLAGTLACLYAWRRFPWRIRHPLS</sequence>
<evidence type="ECO:0000256" key="5">
    <source>
        <dbReference type="ARBA" id="ARBA00022989"/>
    </source>
</evidence>
<evidence type="ECO:0000256" key="3">
    <source>
        <dbReference type="ARBA" id="ARBA00022475"/>
    </source>
</evidence>
<feature type="transmembrane region" description="Helical" evidence="7">
    <location>
        <begin position="119"/>
        <end position="147"/>
    </location>
</feature>
<dbReference type="NCBIfam" id="TIGR00797">
    <property type="entry name" value="matE"/>
    <property type="match status" value="1"/>
</dbReference>
<keyword evidence="9" id="KW-1185">Reference proteome</keyword>
<feature type="transmembrane region" description="Helical" evidence="7">
    <location>
        <begin position="215"/>
        <end position="239"/>
    </location>
</feature>
<feature type="transmembrane region" description="Helical" evidence="7">
    <location>
        <begin position="78"/>
        <end position="99"/>
    </location>
</feature>
<dbReference type="PANTHER" id="PTHR43549">
    <property type="entry name" value="MULTIDRUG RESISTANCE PROTEIN YPNP-RELATED"/>
    <property type="match status" value="1"/>
</dbReference>
<dbReference type="PIRSF" id="PIRSF006603">
    <property type="entry name" value="DinF"/>
    <property type="match status" value="1"/>
</dbReference>